<gene>
    <name evidence="2" type="ORF">H9824_00465</name>
</gene>
<comment type="caution">
    <text evidence="2">The sequence shown here is derived from an EMBL/GenBank/DDBJ whole genome shotgun (WGS) entry which is preliminary data.</text>
</comment>
<dbReference type="Pfam" id="PF19515">
    <property type="entry name" value="DUF6048"/>
    <property type="match status" value="1"/>
</dbReference>
<dbReference type="AlphaFoldDB" id="A0A9D1ZJ79"/>
<proteinExistence type="predicted"/>
<dbReference type="Proteomes" id="UP000886851">
    <property type="component" value="Unassembled WGS sequence"/>
</dbReference>
<evidence type="ECO:0008006" key="4">
    <source>
        <dbReference type="Google" id="ProtNLM"/>
    </source>
</evidence>
<accession>A0A9D1ZJ79</accession>
<feature type="chain" id="PRO_5039264426" description="Outer membrane protein beta-barrel domain-containing protein" evidence="1">
    <location>
        <begin position="29"/>
        <end position="258"/>
    </location>
</feature>
<name>A0A9D1ZJ79_9BACE</name>
<evidence type="ECO:0000256" key="1">
    <source>
        <dbReference type="SAM" id="SignalP"/>
    </source>
</evidence>
<organism evidence="2 3">
    <name type="scientific">Candidatus Bacteroides pullicola</name>
    <dbReference type="NCBI Taxonomy" id="2838475"/>
    <lineage>
        <taxon>Bacteria</taxon>
        <taxon>Pseudomonadati</taxon>
        <taxon>Bacteroidota</taxon>
        <taxon>Bacteroidia</taxon>
        <taxon>Bacteroidales</taxon>
        <taxon>Bacteroidaceae</taxon>
        <taxon>Bacteroides</taxon>
    </lineage>
</organism>
<protein>
    <recommendedName>
        <fullName evidence="4">Outer membrane protein beta-barrel domain-containing protein</fullName>
    </recommendedName>
</protein>
<dbReference type="EMBL" id="DXCV01000005">
    <property type="protein sequence ID" value="HIY87167.1"/>
    <property type="molecule type" value="Genomic_DNA"/>
</dbReference>
<sequence length="258" mass="29025">MGRRIFSCSISLLLLCGLLLTVAVPVPAQNYRQGGQDTRPVAKKKEKKKPEIEYPLFNGVSVGVDLWGVGSKLFGGDFMSSEVIVDVDLKHRFFPVVELGYGGVDSWNDNGIHYKSSAPYFRVGIDYNALYKKKHGQMILVGLRYGHSSFDYHIASLMLDDPVYGGQPWNPNLTDDVWGESVPYDHAGLKGSMHWAEFCVGIRAHIWKSIYMGLGMRYRMNLSETKSTLGDPWYVPGFGKYGKNTFGVQYSLIYKLPF</sequence>
<reference evidence="2" key="1">
    <citation type="journal article" date="2021" name="PeerJ">
        <title>Extensive microbial diversity within the chicken gut microbiome revealed by metagenomics and culture.</title>
        <authorList>
            <person name="Gilroy R."/>
            <person name="Ravi A."/>
            <person name="Getino M."/>
            <person name="Pursley I."/>
            <person name="Horton D.L."/>
            <person name="Alikhan N.F."/>
            <person name="Baker D."/>
            <person name="Gharbi K."/>
            <person name="Hall N."/>
            <person name="Watson M."/>
            <person name="Adriaenssens E.M."/>
            <person name="Foster-Nyarko E."/>
            <person name="Jarju S."/>
            <person name="Secka A."/>
            <person name="Antonio M."/>
            <person name="Oren A."/>
            <person name="Chaudhuri R.R."/>
            <person name="La Ragione R."/>
            <person name="Hildebrand F."/>
            <person name="Pallen M.J."/>
        </authorList>
    </citation>
    <scope>NUCLEOTIDE SEQUENCE</scope>
    <source>
        <strain evidence="2">Gambia2-208</strain>
    </source>
</reference>
<evidence type="ECO:0000313" key="3">
    <source>
        <dbReference type="Proteomes" id="UP000886851"/>
    </source>
</evidence>
<dbReference type="InterPro" id="IPR046111">
    <property type="entry name" value="DUF6048"/>
</dbReference>
<feature type="signal peptide" evidence="1">
    <location>
        <begin position="1"/>
        <end position="28"/>
    </location>
</feature>
<keyword evidence="1" id="KW-0732">Signal</keyword>
<evidence type="ECO:0000313" key="2">
    <source>
        <dbReference type="EMBL" id="HIY87167.1"/>
    </source>
</evidence>
<reference evidence="2" key="2">
    <citation type="submission" date="2021-04" db="EMBL/GenBank/DDBJ databases">
        <authorList>
            <person name="Gilroy R."/>
        </authorList>
    </citation>
    <scope>NUCLEOTIDE SEQUENCE</scope>
    <source>
        <strain evidence="2">Gambia2-208</strain>
    </source>
</reference>